<keyword evidence="5 7" id="KW-1133">Transmembrane helix</keyword>
<evidence type="ECO:0000256" key="3">
    <source>
        <dbReference type="ARBA" id="ARBA00022519"/>
    </source>
</evidence>
<comment type="subcellular location">
    <subcellularLocation>
        <location evidence="1">Cell inner membrane</location>
    </subcellularLocation>
</comment>
<dbReference type="Pfam" id="PF04403">
    <property type="entry name" value="PqiA"/>
    <property type="match status" value="1"/>
</dbReference>
<proteinExistence type="predicted"/>
<reference evidence="8 9" key="1">
    <citation type="submission" date="2018-11" db="EMBL/GenBank/DDBJ databases">
        <title>The draft genome sequence of Amphritea balenae JAMM 1525T.</title>
        <authorList>
            <person name="Fang Z."/>
            <person name="Zhang Y."/>
            <person name="Han X."/>
        </authorList>
    </citation>
    <scope>NUCLEOTIDE SEQUENCE [LARGE SCALE GENOMIC DNA]</scope>
    <source>
        <strain evidence="8 9">JAMM 1525</strain>
    </source>
</reference>
<feature type="transmembrane region" description="Helical" evidence="7">
    <location>
        <begin position="55"/>
        <end position="79"/>
    </location>
</feature>
<evidence type="ECO:0000256" key="4">
    <source>
        <dbReference type="ARBA" id="ARBA00022692"/>
    </source>
</evidence>
<dbReference type="Proteomes" id="UP000267535">
    <property type="component" value="Unassembled WGS sequence"/>
</dbReference>
<dbReference type="GO" id="GO:0005886">
    <property type="term" value="C:plasma membrane"/>
    <property type="evidence" value="ECO:0007669"/>
    <property type="project" value="UniProtKB-SubCell"/>
</dbReference>
<feature type="transmembrane region" description="Helical" evidence="7">
    <location>
        <begin position="153"/>
        <end position="173"/>
    </location>
</feature>
<keyword evidence="6 7" id="KW-0472">Membrane</keyword>
<dbReference type="InterPro" id="IPR007498">
    <property type="entry name" value="PqiA-like"/>
</dbReference>
<evidence type="ECO:0000256" key="1">
    <source>
        <dbReference type="ARBA" id="ARBA00004533"/>
    </source>
</evidence>
<dbReference type="OrthoDB" id="9800207at2"/>
<keyword evidence="4 7" id="KW-0812">Transmembrane</keyword>
<accession>A0A3P1SS10</accession>
<evidence type="ECO:0000256" key="5">
    <source>
        <dbReference type="ARBA" id="ARBA00022989"/>
    </source>
</evidence>
<dbReference type="PANTHER" id="PTHR30462:SF3">
    <property type="entry name" value="INTERMEMBRANE TRANSPORT PROTEIN PQIA"/>
    <property type="match status" value="1"/>
</dbReference>
<evidence type="ECO:0000313" key="8">
    <source>
        <dbReference type="EMBL" id="RRC99694.1"/>
    </source>
</evidence>
<keyword evidence="3" id="KW-0997">Cell inner membrane</keyword>
<name>A0A3P1SS10_9GAMM</name>
<sequence>MTKPLTSGYQSARQSGYLLCSDCNKLHKLAMEGHHCDRCGVKLHSRIPNSLNHSWACLITAVMLFLPANLLPIMTFKTFGQGEPSTILGGILQLLERDMLFIALVVLTASIVVPLLKIIALTILLSTVQFGLETNLRQKTIMFRAIEWIGRWSMLDIFVIGILVALVQLGNIAHIEGNHGATAFAIVVILTMFSAIAFDTRLIWDNGIAKAEAAKQTSRNHKED</sequence>
<feature type="transmembrane region" description="Helical" evidence="7">
    <location>
        <begin position="99"/>
        <end position="132"/>
    </location>
</feature>
<protein>
    <submittedName>
        <fullName evidence="8">Paraquat-inducible membrane protein A</fullName>
    </submittedName>
</protein>
<dbReference type="InterPro" id="IPR051800">
    <property type="entry name" value="PqiA-PqiB_transport"/>
</dbReference>
<evidence type="ECO:0000256" key="6">
    <source>
        <dbReference type="ARBA" id="ARBA00023136"/>
    </source>
</evidence>
<comment type="caution">
    <text evidence="8">The sequence shown here is derived from an EMBL/GenBank/DDBJ whole genome shotgun (WGS) entry which is preliminary data.</text>
</comment>
<feature type="transmembrane region" description="Helical" evidence="7">
    <location>
        <begin position="179"/>
        <end position="198"/>
    </location>
</feature>
<evidence type="ECO:0000256" key="2">
    <source>
        <dbReference type="ARBA" id="ARBA00022475"/>
    </source>
</evidence>
<dbReference type="PANTHER" id="PTHR30462">
    <property type="entry name" value="INTERMEMBRANE TRANSPORT PROTEIN PQIB-RELATED"/>
    <property type="match status" value="1"/>
</dbReference>
<dbReference type="RefSeq" id="WP_124925884.1">
    <property type="nucleotide sequence ID" value="NZ_BMOH01000006.1"/>
</dbReference>
<gene>
    <name evidence="8" type="ORF">EHS89_09395</name>
</gene>
<keyword evidence="9" id="KW-1185">Reference proteome</keyword>
<organism evidence="8 9">
    <name type="scientific">Amphritea balenae</name>
    <dbReference type="NCBI Taxonomy" id="452629"/>
    <lineage>
        <taxon>Bacteria</taxon>
        <taxon>Pseudomonadati</taxon>
        <taxon>Pseudomonadota</taxon>
        <taxon>Gammaproteobacteria</taxon>
        <taxon>Oceanospirillales</taxon>
        <taxon>Oceanospirillaceae</taxon>
        <taxon>Amphritea</taxon>
    </lineage>
</organism>
<dbReference type="EMBL" id="RQXV01000004">
    <property type="protein sequence ID" value="RRC99694.1"/>
    <property type="molecule type" value="Genomic_DNA"/>
</dbReference>
<keyword evidence="2" id="KW-1003">Cell membrane</keyword>
<dbReference type="AlphaFoldDB" id="A0A3P1SS10"/>
<evidence type="ECO:0000313" key="9">
    <source>
        <dbReference type="Proteomes" id="UP000267535"/>
    </source>
</evidence>
<evidence type="ECO:0000256" key="7">
    <source>
        <dbReference type="SAM" id="Phobius"/>
    </source>
</evidence>